<dbReference type="InterPro" id="IPR008969">
    <property type="entry name" value="CarboxyPept-like_regulatory"/>
</dbReference>
<dbReference type="InterPro" id="IPR012910">
    <property type="entry name" value="Plug_dom"/>
</dbReference>
<organism evidence="7 8">
    <name type="scientific">Odoribacter laneus YIT 12061</name>
    <dbReference type="NCBI Taxonomy" id="742817"/>
    <lineage>
        <taxon>Bacteria</taxon>
        <taxon>Pseudomonadati</taxon>
        <taxon>Bacteroidota</taxon>
        <taxon>Bacteroidia</taxon>
        <taxon>Bacteroidales</taxon>
        <taxon>Odoribacteraceae</taxon>
        <taxon>Odoribacter</taxon>
    </lineage>
</organism>
<dbReference type="SUPFAM" id="SSF49464">
    <property type="entry name" value="Carboxypeptidase regulatory domain-like"/>
    <property type="match status" value="1"/>
</dbReference>
<dbReference type="InterPro" id="IPR000531">
    <property type="entry name" value="Beta-barrel_TonB"/>
</dbReference>
<comment type="subcellular location">
    <subcellularLocation>
        <location evidence="1 4">Cell outer membrane</location>
    </subcellularLocation>
</comment>
<comment type="caution">
    <text evidence="7">The sequence shown here is derived from an EMBL/GenBank/DDBJ whole genome shotgun (WGS) entry which is preliminary data.</text>
</comment>
<keyword evidence="2 4" id="KW-0472">Membrane</keyword>
<feature type="domain" description="TonB-dependent receptor-like beta-barrel" evidence="5">
    <location>
        <begin position="398"/>
        <end position="872"/>
    </location>
</feature>
<evidence type="ECO:0000259" key="5">
    <source>
        <dbReference type="Pfam" id="PF00593"/>
    </source>
</evidence>
<reference evidence="7 8" key="1">
    <citation type="submission" date="2012-01" db="EMBL/GenBank/DDBJ databases">
        <title>The Genome Sequence of Odoribacter laneus YIT 12061.</title>
        <authorList>
            <consortium name="The Broad Institute Genome Sequencing Platform"/>
            <person name="Earl A."/>
            <person name="Ward D."/>
            <person name="Feldgarden M."/>
            <person name="Gevers D."/>
            <person name="Morotomi M."/>
            <person name="Young S.K."/>
            <person name="Zeng Q."/>
            <person name="Gargeya S."/>
            <person name="Fitzgerald M."/>
            <person name="Haas B."/>
            <person name="Abouelleil A."/>
            <person name="Alvarado L."/>
            <person name="Arachchi H.M."/>
            <person name="Berlin A."/>
            <person name="Chapman S.B."/>
            <person name="Gearin G."/>
            <person name="Goldberg J."/>
            <person name="Griggs A."/>
            <person name="Gujja S."/>
            <person name="Hansen M."/>
            <person name="Heiman D."/>
            <person name="Howarth C."/>
            <person name="Larimer J."/>
            <person name="Lui A."/>
            <person name="MacDonald P.J.P."/>
            <person name="McCowen C."/>
            <person name="Montmayeur A."/>
            <person name="Murphy C."/>
            <person name="Neiman D."/>
            <person name="Pearson M."/>
            <person name="Priest M."/>
            <person name="Roberts A."/>
            <person name="Saif S."/>
            <person name="Shea T."/>
            <person name="Sisk P."/>
            <person name="Stolte C."/>
            <person name="Sykes S."/>
            <person name="Wortman J."/>
            <person name="Nusbaum C."/>
            <person name="Birren B."/>
        </authorList>
    </citation>
    <scope>NUCLEOTIDE SEQUENCE [LARGE SCALE GENOMIC DNA]</scope>
    <source>
        <strain evidence="7 8">YIT 12061</strain>
    </source>
</reference>
<keyword evidence="4" id="KW-0798">TonB box</keyword>
<dbReference type="PANTHER" id="PTHR40980">
    <property type="entry name" value="PLUG DOMAIN-CONTAINING PROTEIN"/>
    <property type="match status" value="1"/>
</dbReference>
<proteinExistence type="inferred from homology"/>
<dbReference type="Proteomes" id="UP000004892">
    <property type="component" value="Unassembled WGS sequence"/>
</dbReference>
<dbReference type="Gene3D" id="2.40.170.20">
    <property type="entry name" value="TonB-dependent receptor, beta-barrel domain"/>
    <property type="match status" value="1"/>
</dbReference>
<dbReference type="PATRIC" id="fig|742817.3.peg.2242"/>
<dbReference type="SUPFAM" id="SSF56935">
    <property type="entry name" value="Porins"/>
    <property type="match status" value="1"/>
</dbReference>
<dbReference type="Gene3D" id="2.60.40.1120">
    <property type="entry name" value="Carboxypeptidase-like, regulatory domain"/>
    <property type="match status" value="1"/>
</dbReference>
<evidence type="ECO:0000259" key="6">
    <source>
        <dbReference type="Pfam" id="PF07715"/>
    </source>
</evidence>
<dbReference type="Gene3D" id="2.170.130.10">
    <property type="entry name" value="TonB-dependent receptor, plug domain"/>
    <property type="match status" value="1"/>
</dbReference>
<dbReference type="PANTHER" id="PTHR40980:SF5">
    <property type="entry name" value="TONB-DEPENDENT RECEPTOR"/>
    <property type="match status" value="1"/>
</dbReference>
<protein>
    <recommendedName>
        <fullName evidence="9">TonB-dependent receptor</fullName>
    </recommendedName>
</protein>
<evidence type="ECO:0008006" key="9">
    <source>
        <dbReference type="Google" id="ProtNLM"/>
    </source>
</evidence>
<feature type="domain" description="TonB-dependent receptor plug" evidence="6">
    <location>
        <begin position="144"/>
        <end position="230"/>
    </location>
</feature>
<dbReference type="STRING" id="742817.HMPREF9449_02098"/>
<name>H1DI69_9BACT</name>
<dbReference type="InterPro" id="IPR036942">
    <property type="entry name" value="Beta-barrel_TonB_sf"/>
</dbReference>
<keyword evidence="3" id="KW-0998">Cell outer membrane</keyword>
<evidence type="ECO:0000256" key="3">
    <source>
        <dbReference type="ARBA" id="ARBA00023237"/>
    </source>
</evidence>
<gene>
    <name evidence="7" type="ORF">HMPREF9449_02098</name>
</gene>
<dbReference type="InterPro" id="IPR037066">
    <property type="entry name" value="Plug_dom_sf"/>
</dbReference>
<dbReference type="EMBL" id="ADMC01000025">
    <property type="protein sequence ID" value="EHP46481.1"/>
    <property type="molecule type" value="Genomic_DNA"/>
</dbReference>
<evidence type="ECO:0000313" key="8">
    <source>
        <dbReference type="Proteomes" id="UP000004892"/>
    </source>
</evidence>
<dbReference type="eggNOG" id="COG4771">
    <property type="taxonomic scope" value="Bacteria"/>
</dbReference>
<evidence type="ECO:0000256" key="1">
    <source>
        <dbReference type="ARBA" id="ARBA00004442"/>
    </source>
</evidence>
<accession>H1DI69</accession>
<dbReference type="Pfam" id="PF00593">
    <property type="entry name" value="TonB_dep_Rec_b-barrel"/>
    <property type="match status" value="1"/>
</dbReference>
<dbReference type="GO" id="GO:0009279">
    <property type="term" value="C:cell outer membrane"/>
    <property type="evidence" value="ECO:0007669"/>
    <property type="project" value="UniProtKB-SubCell"/>
</dbReference>
<dbReference type="HOGENOM" id="CLU_006935_0_0_10"/>
<dbReference type="AlphaFoldDB" id="H1DI69"/>
<evidence type="ECO:0000256" key="4">
    <source>
        <dbReference type="RuleBase" id="RU003357"/>
    </source>
</evidence>
<keyword evidence="8" id="KW-1185">Reference proteome</keyword>
<sequence>MFIANLCAVKQVKMYKQQNFLRHFLFLFFFSLLSFQAFCGVIKGTIVDKKTREPLFGATIQVAGTAFGTVADREGRYTLNVDTGTYTLIVKFVGYQDLIREGVKVAENQEIHFELEPDTETLDEVKVTARKNLENERVLQVERQNATIAIENMGAKEMSLKGISNVEEGVKKITGISVANAGQLIVRGLGDRYSTTTLNGLPIASPNPDNKLIPLDLFPSATVKNITVSKVYAVQSFADYSGAHIDIGTKVHTGEDFFSVGMNVGGVFNTLGKDFYYSDREGSLLKTGNIDSKYLDMPYSSFEEKVKEKDIFGTSFVIEKKTALPDFSGNVGWGKSFGKLNVLLSMGAGNEKQILKDAFVKQFTAQGRVLNMFRYNSYITKFKIAALAGLSYTFRHSDYLNYSLFYARNAIDEFMERDGFDSEGVTLRGSNSVYHAYSLLNNQLSGHHEWGERWELNWAGSYGMTGSDEPDRRQVMFRKNEETGKLSLFLLNQQETMRYFGELDENEMVGDVKVAYRFGEKNRLHFGATYKRKTRDFRCASFYYNLDNLPSPEIFNIYDTDSYLNFENVANGNILIKRSYQPRNRYKAESKAYAAFAEVDFFPFPTLLINIGVRYEQVNQSVDYFDDGSIKRKSELKNGDIFPALNIKYTIGERNSLRFAVSRTVTRPAFVEMAPFLYRESYGSAAIRGNAAIQNGYNINVDLRYDLFSKKNNDMFSATLYFKQLNDPIERVQEAEGGSAVHTFRNSKNGIAMGVEVEMRKEVFKNFRLGLNGSYMYTDVKLPKDGGIYTDNQRALQGASPYLINADISYAPYLRGGDDRMILALVYNVQGPRIHSVGIFGLGDNKQLTLHTLDWVGSYSLGRHWSFKLTVKDLLNSKVRFRQDVPQINDKLEVEAFRPGTNAEIGFTYKF</sequence>
<evidence type="ECO:0000256" key="2">
    <source>
        <dbReference type="ARBA" id="ARBA00023136"/>
    </source>
</evidence>
<evidence type="ECO:0000313" key="7">
    <source>
        <dbReference type="EMBL" id="EHP46481.1"/>
    </source>
</evidence>
<dbReference type="Pfam" id="PF07715">
    <property type="entry name" value="Plug"/>
    <property type="match status" value="1"/>
</dbReference>
<dbReference type="Pfam" id="PF13715">
    <property type="entry name" value="CarbopepD_reg_2"/>
    <property type="match status" value="1"/>
</dbReference>
<comment type="similarity">
    <text evidence="4">Belongs to the TonB-dependent receptor family.</text>
</comment>